<organism evidence="1 3">
    <name type="scientific">Bacteroides cellulosilyticus</name>
    <dbReference type="NCBI Taxonomy" id="246787"/>
    <lineage>
        <taxon>Bacteria</taxon>
        <taxon>Pseudomonadati</taxon>
        <taxon>Bacteroidota</taxon>
        <taxon>Bacteroidia</taxon>
        <taxon>Bacteroidales</taxon>
        <taxon>Bacteroidaceae</taxon>
        <taxon>Bacteroides</taxon>
    </lineage>
</organism>
<dbReference type="Proteomes" id="UP000061809">
    <property type="component" value="Chromosome"/>
</dbReference>
<accession>A0A0P0GV91</accession>
<dbReference type="KEGG" id="bcel:BcellWH2_05268"/>
<dbReference type="InterPro" id="IPR025051">
    <property type="entry name" value="DUF3990"/>
</dbReference>
<dbReference type="Proteomes" id="UP000283341">
    <property type="component" value="Unassembled WGS sequence"/>
</dbReference>
<gene>
    <name evidence="1" type="ORF">BcellWH2_05268</name>
    <name evidence="2" type="ORF">DWX97_19755</name>
</gene>
<evidence type="ECO:0000313" key="2">
    <source>
        <dbReference type="EMBL" id="RGS34431.1"/>
    </source>
</evidence>
<dbReference type="EMBL" id="CP012801">
    <property type="protein sequence ID" value="ALJ62470.1"/>
    <property type="molecule type" value="Genomic_DNA"/>
</dbReference>
<evidence type="ECO:0000313" key="3">
    <source>
        <dbReference type="Proteomes" id="UP000061809"/>
    </source>
</evidence>
<dbReference type="EMBL" id="QRVJ01000022">
    <property type="protein sequence ID" value="RGS34431.1"/>
    <property type="molecule type" value="Genomic_DNA"/>
</dbReference>
<proteinExistence type="predicted"/>
<sequence>MILYHGTTVDIKEIDLQKSKPNKDFGKGFFAYSVYIGYVCKIAGC</sequence>
<evidence type="ECO:0000313" key="1">
    <source>
        <dbReference type="EMBL" id="ALJ62470.1"/>
    </source>
</evidence>
<dbReference type="PATRIC" id="fig|246787.4.peg.5439"/>
<evidence type="ECO:0000313" key="4">
    <source>
        <dbReference type="Proteomes" id="UP000283341"/>
    </source>
</evidence>
<dbReference type="Pfam" id="PF13151">
    <property type="entry name" value="DUF3990"/>
    <property type="match status" value="1"/>
</dbReference>
<reference evidence="2 4" key="2">
    <citation type="submission" date="2018-08" db="EMBL/GenBank/DDBJ databases">
        <title>A genome reference for cultivated species of the human gut microbiota.</title>
        <authorList>
            <person name="Zou Y."/>
            <person name="Xue W."/>
            <person name="Luo G."/>
        </authorList>
    </citation>
    <scope>NUCLEOTIDE SEQUENCE [LARGE SCALE GENOMIC DNA]</scope>
    <source>
        <strain evidence="2 4">AF22-3AC</strain>
    </source>
</reference>
<protein>
    <submittedName>
        <fullName evidence="2">DUF3990 domain-containing protein</fullName>
    </submittedName>
</protein>
<name>A0A0P0GV91_9BACE</name>
<dbReference type="AlphaFoldDB" id="A0A0P0GV91"/>
<reference evidence="1 3" key="1">
    <citation type="journal article" date="2015" name="Science">
        <title>Genetic determinants of in vivo fitness and diet responsiveness in multiple human gut Bacteroides.</title>
        <authorList>
            <person name="Wu M."/>
            <person name="McNulty N.P."/>
            <person name="Rodionov D.A."/>
            <person name="Khoroshkin M.S."/>
            <person name="Griffin N.W."/>
            <person name="Cheng J."/>
            <person name="Latreille P."/>
            <person name="Kerstetter R.A."/>
            <person name="Terrapon N."/>
            <person name="Henrissat B."/>
            <person name="Osterman A.L."/>
            <person name="Gordon J.I."/>
        </authorList>
    </citation>
    <scope>NUCLEOTIDE SEQUENCE [LARGE SCALE GENOMIC DNA]</scope>
    <source>
        <strain evidence="1 3">WH2</strain>
    </source>
</reference>